<name>A0ABS3N9V0_9BACI</name>
<comment type="caution">
    <text evidence="1">The sequence shown here is derived from an EMBL/GenBank/DDBJ whole genome shotgun (WGS) entry which is preliminary data.</text>
</comment>
<sequence length="149" mass="18031">MHFYKSENKHVIGISGGKFGEFNEEACAIILDEKPIPTRKWESPFMKYQTHNEILEAQCFFREFSSGDKRVYVFEIEEYRLEPGYIRSKMEFFVDKEYLDMKVDQLRQINQLAVFDWDIANTTWVEIERNFEYEDMEDQLIFNTMQPLH</sequence>
<organism evidence="1 2">
    <name type="scientific">Metabacillus bambusae</name>
    <dbReference type="NCBI Taxonomy" id="2795218"/>
    <lineage>
        <taxon>Bacteria</taxon>
        <taxon>Bacillati</taxon>
        <taxon>Bacillota</taxon>
        <taxon>Bacilli</taxon>
        <taxon>Bacillales</taxon>
        <taxon>Bacillaceae</taxon>
        <taxon>Metabacillus</taxon>
    </lineage>
</organism>
<reference evidence="1 2" key="1">
    <citation type="submission" date="2021-03" db="EMBL/GenBank/DDBJ databases">
        <title>Whole genome sequence of Metabacillus bambusae BG109.</title>
        <authorList>
            <person name="Jeong J.W."/>
        </authorList>
    </citation>
    <scope>NUCLEOTIDE SEQUENCE [LARGE SCALE GENOMIC DNA]</scope>
    <source>
        <strain evidence="1 2">BG109</strain>
    </source>
</reference>
<evidence type="ECO:0000313" key="1">
    <source>
        <dbReference type="EMBL" id="MBO1515069.1"/>
    </source>
</evidence>
<dbReference type="Proteomes" id="UP000663981">
    <property type="component" value="Unassembled WGS sequence"/>
</dbReference>
<dbReference type="RefSeq" id="WP_207981961.1">
    <property type="nucleotide sequence ID" value="NZ_JAGDEL010000030.1"/>
</dbReference>
<protein>
    <submittedName>
        <fullName evidence="1">Uncharacterized protein</fullName>
    </submittedName>
</protein>
<gene>
    <name evidence="1" type="ORF">I7822_25930</name>
</gene>
<keyword evidence="2" id="KW-1185">Reference proteome</keyword>
<evidence type="ECO:0000313" key="2">
    <source>
        <dbReference type="Proteomes" id="UP000663981"/>
    </source>
</evidence>
<proteinExistence type="predicted"/>
<accession>A0ABS3N9V0</accession>
<dbReference type="EMBL" id="JAGDEL010000030">
    <property type="protein sequence ID" value="MBO1515069.1"/>
    <property type="molecule type" value="Genomic_DNA"/>
</dbReference>